<dbReference type="OMA" id="KYAWESQ"/>
<evidence type="ECO:0000313" key="12">
    <source>
        <dbReference type="Proteomes" id="UP000008493"/>
    </source>
</evidence>
<evidence type="ECO:0000256" key="7">
    <source>
        <dbReference type="RuleBase" id="RU367071"/>
    </source>
</evidence>
<evidence type="ECO:0000256" key="1">
    <source>
        <dbReference type="ARBA" id="ARBA00004123"/>
    </source>
</evidence>
<dbReference type="HOGENOM" id="CLU_019317_2_0_1"/>
<dbReference type="AlphaFoldDB" id="K5WYW8"/>
<evidence type="ECO:0000256" key="2">
    <source>
        <dbReference type="ARBA" id="ARBA00007203"/>
    </source>
</evidence>
<feature type="region of interest" description="Disordered" evidence="9">
    <location>
        <begin position="1"/>
        <end position="79"/>
    </location>
</feature>
<keyword evidence="3 7" id="KW-0507">mRNA processing</keyword>
<comment type="subunit">
    <text evidence="7">Associated with the spliceosome.</text>
</comment>
<feature type="region of interest" description="Disordered" evidence="9">
    <location>
        <begin position="193"/>
        <end position="218"/>
    </location>
</feature>
<evidence type="ECO:0000256" key="4">
    <source>
        <dbReference type="ARBA" id="ARBA00022728"/>
    </source>
</evidence>
<dbReference type="GeneID" id="18830139"/>
<accession>K5WYW8</accession>
<dbReference type="InParanoid" id="K5WYW8"/>
<dbReference type="FunCoup" id="K5WYW8">
    <property type="interactions" value="622"/>
</dbReference>
<evidence type="ECO:0000256" key="3">
    <source>
        <dbReference type="ARBA" id="ARBA00022664"/>
    </source>
</evidence>
<dbReference type="Proteomes" id="UP000008493">
    <property type="component" value="Unassembled WGS sequence"/>
</dbReference>
<keyword evidence="8" id="KW-0175">Coiled coil</keyword>
<proteinExistence type="inferred from homology"/>
<dbReference type="KEGG" id="abp:AGABI1DRAFT55725"/>
<reference evidence="12" key="1">
    <citation type="journal article" date="2012" name="Proc. Natl. Acad. Sci. U.S.A.">
        <title>Genome sequence of the button mushroom Agaricus bisporus reveals mechanisms governing adaptation to a humic-rich ecological niche.</title>
        <authorList>
            <person name="Morin E."/>
            <person name="Kohler A."/>
            <person name="Baker A.R."/>
            <person name="Foulongne-Oriol M."/>
            <person name="Lombard V."/>
            <person name="Nagy L.G."/>
            <person name="Ohm R.A."/>
            <person name="Patyshakuliyeva A."/>
            <person name="Brun A."/>
            <person name="Aerts A.L."/>
            <person name="Bailey A.M."/>
            <person name="Billette C."/>
            <person name="Coutinho P.M."/>
            <person name="Deakin G."/>
            <person name="Doddapaneni H."/>
            <person name="Floudas D."/>
            <person name="Grimwood J."/>
            <person name="Hilden K."/>
            <person name="Kuees U."/>
            <person name="LaButti K.M."/>
            <person name="Lapidus A."/>
            <person name="Lindquist E.A."/>
            <person name="Lucas S.M."/>
            <person name="Murat C."/>
            <person name="Riley R.W."/>
            <person name="Salamov A.A."/>
            <person name="Schmutz J."/>
            <person name="Subramanian V."/>
            <person name="Woesten H.A.B."/>
            <person name="Xu J."/>
            <person name="Eastwood D.C."/>
            <person name="Foster G.D."/>
            <person name="Sonnenberg A.S."/>
            <person name="Cullen D."/>
            <person name="de Vries R.P."/>
            <person name="Lundell T."/>
            <person name="Hibbett D.S."/>
            <person name="Henrissat B."/>
            <person name="Burton K.S."/>
            <person name="Kerrigan R.W."/>
            <person name="Challen M.P."/>
            <person name="Grigoriev I.V."/>
            <person name="Martin F."/>
        </authorList>
    </citation>
    <scope>NUCLEOTIDE SEQUENCE [LARGE SCALE GENOMIC DNA]</scope>
    <source>
        <strain evidence="12">JB137-S8 / ATCC MYA-4627 / FGSC 10392</strain>
    </source>
</reference>
<dbReference type="GO" id="GO:0000398">
    <property type="term" value="P:mRNA splicing, via spliceosome"/>
    <property type="evidence" value="ECO:0007669"/>
    <property type="project" value="UniProtKB-UniRule"/>
</dbReference>
<dbReference type="Pfam" id="PF11708">
    <property type="entry name" value="Slu7"/>
    <property type="match status" value="1"/>
</dbReference>
<keyword evidence="5 7" id="KW-0508">mRNA splicing</keyword>
<dbReference type="PANTHER" id="PTHR12942:SF2">
    <property type="entry name" value="PRE-MRNA-SPLICING FACTOR SLU7"/>
    <property type="match status" value="1"/>
</dbReference>
<feature type="coiled-coil region" evidence="8">
    <location>
        <begin position="154"/>
        <end position="184"/>
    </location>
</feature>
<comment type="similarity">
    <text evidence="2 7">Belongs to the SLU7 family.</text>
</comment>
<evidence type="ECO:0000259" key="10">
    <source>
        <dbReference type="Pfam" id="PF11708"/>
    </source>
</evidence>
<dbReference type="PANTHER" id="PTHR12942">
    <property type="entry name" value="STEP II SPLICING FACTOR SLU7"/>
    <property type="match status" value="1"/>
</dbReference>
<comment type="function">
    <text evidence="7">Involved in pre-mRNA splicing.</text>
</comment>
<feature type="domain" description="Pre-mRNA-splicing factor SLU7" evidence="10">
    <location>
        <begin position="138"/>
        <end position="407"/>
    </location>
</feature>
<keyword evidence="6 7" id="KW-0539">Nucleus</keyword>
<dbReference type="STRING" id="597362.K5WYW8"/>
<evidence type="ECO:0000256" key="8">
    <source>
        <dbReference type="SAM" id="Coils"/>
    </source>
</evidence>
<feature type="compositionally biased region" description="Acidic residues" evidence="9">
    <location>
        <begin position="207"/>
        <end position="217"/>
    </location>
</feature>
<keyword evidence="4 7" id="KW-0747">Spliceosome</keyword>
<sequence>MASATIGKLSREEFRRQKDLDAARKAGTAPAALDEEGKPINPHIPQYISQAPWYLDTGAPSLSHQRRPEQESSKLDNWYERGVKAGPAAKKYRKGACENCGAMTHSKKDCLERPRKKGAKYTNKDIQADDVDQDIAVGYDAKRDRYNGYDPAEHSRVYEQYAAMESARQKLREEEIDKQTTTDLAVVRKVAKAGKTEGKDGAPDFGSSDEEDADEDKYADAADAVGQKLDTKTRITVRNLRIREDTAKYLLNLDPESAYYDPKTRSMRDAPVKNVAAEDAKFAGENFFRYTGEATDVQNLQLFAWNAAARGNDVHLNANPTAGELLHKEFREKKAELKDTTKVSILAKYGGEEFLQAAPSELRQGQTEDYVEYSRTGQVVKGRERAKNKSKYPEDVYINNHTSVWGSWYDASSGTWGYACCHSVIHVSYCAGKAGIDAAEATTAQHLLAAPPVAPLDVPVSDGDLEGKTKIEQNYSKKRVGEGDVKLDKERLATALADQKKRKGRGDDEDKNGKRRKAVLETSTHEVTEEELEAYRMHRRMTEDPMANYVDEEL</sequence>
<evidence type="ECO:0000256" key="5">
    <source>
        <dbReference type="ARBA" id="ARBA00023187"/>
    </source>
</evidence>
<evidence type="ECO:0000256" key="6">
    <source>
        <dbReference type="ARBA" id="ARBA00023242"/>
    </source>
</evidence>
<feature type="compositionally biased region" description="Basic and acidic residues" evidence="9">
    <location>
        <begin position="66"/>
        <end position="79"/>
    </location>
</feature>
<dbReference type="OrthoDB" id="249612at2759"/>
<keyword evidence="12" id="KW-1185">Reference proteome</keyword>
<name>K5WYW8_AGABU</name>
<protein>
    <recommendedName>
        <fullName evidence="7">Pre-mRNA-splicing factor SLU7</fullName>
    </recommendedName>
</protein>
<feature type="compositionally biased region" description="Basic and acidic residues" evidence="9">
    <location>
        <begin position="9"/>
        <end position="24"/>
    </location>
</feature>
<dbReference type="InterPro" id="IPR039974">
    <property type="entry name" value="Splicing_factor_SLU7"/>
</dbReference>
<evidence type="ECO:0000313" key="11">
    <source>
        <dbReference type="EMBL" id="EKM80696.1"/>
    </source>
</evidence>
<organism evidence="11 12">
    <name type="scientific">Agaricus bisporus var. burnettii (strain JB137-S8 / ATCC MYA-4627 / FGSC 10392)</name>
    <name type="common">White button mushroom</name>
    <dbReference type="NCBI Taxonomy" id="597362"/>
    <lineage>
        <taxon>Eukaryota</taxon>
        <taxon>Fungi</taxon>
        <taxon>Dikarya</taxon>
        <taxon>Basidiomycota</taxon>
        <taxon>Agaricomycotina</taxon>
        <taxon>Agaricomycetes</taxon>
        <taxon>Agaricomycetidae</taxon>
        <taxon>Agaricales</taxon>
        <taxon>Agaricineae</taxon>
        <taxon>Agaricaceae</taxon>
        <taxon>Agaricus</taxon>
    </lineage>
</organism>
<dbReference type="InterPro" id="IPR021715">
    <property type="entry name" value="Slu7_dom"/>
</dbReference>
<dbReference type="RefSeq" id="XP_007328060.1">
    <property type="nucleotide sequence ID" value="XM_007327998.1"/>
</dbReference>
<dbReference type="eggNOG" id="KOG2560">
    <property type="taxonomic scope" value="Eukaryota"/>
</dbReference>
<evidence type="ECO:0000256" key="9">
    <source>
        <dbReference type="SAM" id="MobiDB-lite"/>
    </source>
</evidence>
<dbReference type="EMBL" id="JH971388">
    <property type="protein sequence ID" value="EKM80696.1"/>
    <property type="molecule type" value="Genomic_DNA"/>
</dbReference>
<dbReference type="GO" id="GO:0005681">
    <property type="term" value="C:spliceosomal complex"/>
    <property type="evidence" value="ECO:0007669"/>
    <property type="project" value="UniProtKB-UniRule"/>
</dbReference>
<dbReference type="GO" id="GO:0030628">
    <property type="term" value="F:pre-mRNA 3'-splice site binding"/>
    <property type="evidence" value="ECO:0007669"/>
    <property type="project" value="UniProtKB-UniRule"/>
</dbReference>
<feature type="region of interest" description="Disordered" evidence="9">
    <location>
        <begin position="497"/>
        <end position="528"/>
    </location>
</feature>
<comment type="subcellular location">
    <subcellularLocation>
        <location evidence="1 7">Nucleus</location>
    </subcellularLocation>
</comment>
<gene>
    <name evidence="11" type="ORF">AGABI1DRAFT_55725</name>
</gene>